<feature type="compositionally biased region" description="Basic and acidic residues" evidence="1">
    <location>
        <begin position="167"/>
        <end position="186"/>
    </location>
</feature>
<protein>
    <submittedName>
        <fullName evidence="2">Uncharacterized protein</fullName>
    </submittedName>
</protein>
<proteinExistence type="predicted"/>
<dbReference type="EMBL" id="CDMZ01000772">
    <property type="protein sequence ID" value="CEM21153.1"/>
    <property type="molecule type" value="Genomic_DNA"/>
</dbReference>
<reference evidence="2" key="1">
    <citation type="submission" date="2014-11" db="EMBL/GenBank/DDBJ databases">
        <authorList>
            <person name="Otto D Thomas"/>
            <person name="Naeem Raeece"/>
        </authorList>
    </citation>
    <scope>NUCLEOTIDE SEQUENCE</scope>
</reference>
<accession>A0A0G4FZT3</accession>
<name>A0A0G4FZT3_9ALVE</name>
<dbReference type="PhylomeDB" id="A0A0G4FZT3"/>
<feature type="region of interest" description="Disordered" evidence="1">
    <location>
        <begin position="153"/>
        <end position="186"/>
    </location>
</feature>
<sequence length="186" mass="20868">MRVNELGGSLSDYKPRAYSNDMADLIGPRESDLFFLPFQKIGDKAPVGNELVALKIWGRDQAWYDNWKSRWNDSSKNQKKRHFKGVDARLHFEELKVESWPMTYDMLKHTHASLHVNGRKGEGGIGSRTSASCASLSASASLSAAGVQKRARESAEGLKVRPWNFQKGREGHTKAPRHEGAEKRAC</sequence>
<organism evidence="2">
    <name type="scientific">Chromera velia CCMP2878</name>
    <dbReference type="NCBI Taxonomy" id="1169474"/>
    <lineage>
        <taxon>Eukaryota</taxon>
        <taxon>Sar</taxon>
        <taxon>Alveolata</taxon>
        <taxon>Colpodellida</taxon>
        <taxon>Chromeraceae</taxon>
        <taxon>Chromera</taxon>
    </lineage>
</organism>
<gene>
    <name evidence="2" type="ORF">Cvel_3993</name>
</gene>
<evidence type="ECO:0000313" key="2">
    <source>
        <dbReference type="EMBL" id="CEM21153.1"/>
    </source>
</evidence>
<dbReference type="AlphaFoldDB" id="A0A0G4FZT3"/>
<dbReference type="VEuPathDB" id="CryptoDB:Cvel_3993"/>
<evidence type="ECO:0000256" key="1">
    <source>
        <dbReference type="SAM" id="MobiDB-lite"/>
    </source>
</evidence>